<dbReference type="InterPro" id="IPR032675">
    <property type="entry name" value="LRR_dom_sf"/>
</dbReference>
<dbReference type="PANTHER" id="PTHR48053">
    <property type="entry name" value="LEUCINE RICH REPEAT FAMILY PROTEIN, EXPRESSED"/>
    <property type="match status" value="1"/>
</dbReference>
<evidence type="ECO:0000256" key="1">
    <source>
        <dbReference type="ARBA" id="ARBA00004479"/>
    </source>
</evidence>
<dbReference type="InterPro" id="IPR001611">
    <property type="entry name" value="Leu-rich_rpt"/>
</dbReference>
<evidence type="ECO:0000313" key="4">
    <source>
        <dbReference type="EMBL" id="KZV57508.1"/>
    </source>
</evidence>
<dbReference type="Proteomes" id="UP000250235">
    <property type="component" value="Unassembled WGS sequence"/>
</dbReference>
<organism evidence="4 5">
    <name type="scientific">Dorcoceras hygrometricum</name>
    <dbReference type="NCBI Taxonomy" id="472368"/>
    <lineage>
        <taxon>Eukaryota</taxon>
        <taxon>Viridiplantae</taxon>
        <taxon>Streptophyta</taxon>
        <taxon>Embryophyta</taxon>
        <taxon>Tracheophyta</taxon>
        <taxon>Spermatophyta</taxon>
        <taxon>Magnoliopsida</taxon>
        <taxon>eudicotyledons</taxon>
        <taxon>Gunneridae</taxon>
        <taxon>Pentapetalae</taxon>
        <taxon>asterids</taxon>
        <taxon>lamiids</taxon>
        <taxon>Lamiales</taxon>
        <taxon>Gesneriaceae</taxon>
        <taxon>Didymocarpoideae</taxon>
        <taxon>Trichosporeae</taxon>
        <taxon>Loxocarpinae</taxon>
        <taxon>Dorcoceras</taxon>
    </lineage>
</organism>
<gene>
    <name evidence="4" type="ORF">F511_29332</name>
</gene>
<name>A0A2Z7DIW9_9LAMI</name>
<dbReference type="InterPro" id="IPR051716">
    <property type="entry name" value="Plant_RL_S/T_kinase"/>
</dbReference>
<dbReference type="Gene3D" id="3.80.10.10">
    <property type="entry name" value="Ribonuclease Inhibitor"/>
    <property type="match status" value="1"/>
</dbReference>
<evidence type="ECO:0000256" key="3">
    <source>
        <dbReference type="ARBA" id="ARBA00023170"/>
    </source>
</evidence>
<sequence length="68" mass="7461">MGNHSNLEAFEVSDNLFIGELPENLCSGGSLFGLVVFHNNLTGEIPKSLRHCQTLRTVQLYGNRDGSI</sequence>
<accession>A0A2Z7DIW9</accession>
<comment type="subcellular location">
    <subcellularLocation>
        <location evidence="1">Membrane</location>
        <topology evidence="1">Single-pass type I membrane protein</topology>
    </subcellularLocation>
</comment>
<keyword evidence="3" id="KW-0675">Receptor</keyword>
<dbReference type="EMBL" id="KQ987275">
    <property type="protein sequence ID" value="KZV57508.1"/>
    <property type="molecule type" value="Genomic_DNA"/>
</dbReference>
<keyword evidence="2" id="KW-0732">Signal</keyword>
<dbReference type="PANTHER" id="PTHR48053:SF109">
    <property type="entry name" value="PROTEIN KINASE DOMAIN-CONTAINING PROTEIN"/>
    <property type="match status" value="1"/>
</dbReference>
<protein>
    <submittedName>
        <fullName evidence="4">Uncharacterized protein</fullName>
    </submittedName>
</protein>
<dbReference type="AlphaFoldDB" id="A0A2Z7DIW9"/>
<dbReference type="SUPFAM" id="SSF52058">
    <property type="entry name" value="L domain-like"/>
    <property type="match status" value="1"/>
</dbReference>
<keyword evidence="5" id="KW-1185">Reference proteome</keyword>
<proteinExistence type="predicted"/>
<reference evidence="4 5" key="1">
    <citation type="journal article" date="2015" name="Proc. Natl. Acad. Sci. U.S.A.">
        <title>The resurrection genome of Boea hygrometrica: A blueprint for survival of dehydration.</title>
        <authorList>
            <person name="Xiao L."/>
            <person name="Yang G."/>
            <person name="Zhang L."/>
            <person name="Yang X."/>
            <person name="Zhao S."/>
            <person name="Ji Z."/>
            <person name="Zhou Q."/>
            <person name="Hu M."/>
            <person name="Wang Y."/>
            <person name="Chen M."/>
            <person name="Xu Y."/>
            <person name="Jin H."/>
            <person name="Xiao X."/>
            <person name="Hu G."/>
            <person name="Bao F."/>
            <person name="Hu Y."/>
            <person name="Wan P."/>
            <person name="Li L."/>
            <person name="Deng X."/>
            <person name="Kuang T."/>
            <person name="Xiang C."/>
            <person name="Zhu J.K."/>
            <person name="Oliver M.J."/>
            <person name="He Y."/>
        </authorList>
    </citation>
    <scope>NUCLEOTIDE SEQUENCE [LARGE SCALE GENOMIC DNA]</scope>
    <source>
        <strain evidence="5">cv. XS01</strain>
    </source>
</reference>
<evidence type="ECO:0000313" key="5">
    <source>
        <dbReference type="Proteomes" id="UP000250235"/>
    </source>
</evidence>
<evidence type="ECO:0000256" key="2">
    <source>
        <dbReference type="ARBA" id="ARBA00022729"/>
    </source>
</evidence>
<dbReference type="Pfam" id="PF00560">
    <property type="entry name" value="LRR_1"/>
    <property type="match status" value="2"/>
</dbReference>
<dbReference type="OrthoDB" id="994806at2759"/>
<dbReference type="GO" id="GO:0016020">
    <property type="term" value="C:membrane"/>
    <property type="evidence" value="ECO:0007669"/>
    <property type="project" value="UniProtKB-SubCell"/>
</dbReference>